<accession>A0A0R0CR61</accession>
<organism evidence="1 2">
    <name type="scientific">Stenotrophomonas terrae</name>
    <dbReference type="NCBI Taxonomy" id="405446"/>
    <lineage>
        <taxon>Bacteria</taxon>
        <taxon>Pseudomonadati</taxon>
        <taxon>Pseudomonadota</taxon>
        <taxon>Gammaproteobacteria</taxon>
        <taxon>Lysobacterales</taxon>
        <taxon>Lysobacteraceae</taxon>
        <taxon>Stenotrophomonas</taxon>
    </lineage>
</organism>
<protein>
    <submittedName>
        <fullName evidence="1">Uncharacterized protein</fullName>
    </submittedName>
</protein>
<dbReference type="AlphaFoldDB" id="A0A0R0CR61"/>
<dbReference type="EMBL" id="LDJJ01000005">
    <property type="protein sequence ID" value="KRG72361.1"/>
    <property type="molecule type" value="Genomic_DNA"/>
</dbReference>
<evidence type="ECO:0000313" key="2">
    <source>
        <dbReference type="Proteomes" id="UP000051863"/>
    </source>
</evidence>
<gene>
    <name evidence="1" type="ORF">ABB27_01480</name>
</gene>
<comment type="caution">
    <text evidence="1">The sequence shown here is derived from an EMBL/GenBank/DDBJ whole genome shotgun (WGS) entry which is preliminary data.</text>
</comment>
<evidence type="ECO:0000313" key="1">
    <source>
        <dbReference type="EMBL" id="KRG72361.1"/>
    </source>
</evidence>
<proteinExistence type="predicted"/>
<name>A0A0R0CR61_9GAMM</name>
<keyword evidence="2" id="KW-1185">Reference proteome</keyword>
<dbReference type="OrthoDB" id="5998193at2"/>
<sequence length="182" mass="19446">MHPHKTELGHTVLQTHRAALDLRQRRALILCDGKRSLAELSGMLGNDVPELIAQLRREGYLQADAAPAPLAVPPAPAAVTAAPASTPATPPASVERRRSMVAARIYVLDILALQRNPTAAQLHKLLQAAREEGDTVNALKLALSHLPAMTSAGYTERVRGRLQEVLPEAHLTAVLEAAPLPA</sequence>
<reference evidence="1 2" key="1">
    <citation type="submission" date="2015-05" db="EMBL/GenBank/DDBJ databases">
        <title>Genome sequencing and analysis of members of genus Stenotrophomonas.</title>
        <authorList>
            <person name="Patil P.P."/>
            <person name="Midha S."/>
            <person name="Patil P.B."/>
        </authorList>
    </citation>
    <scope>NUCLEOTIDE SEQUENCE [LARGE SCALE GENOMIC DNA]</scope>
    <source>
        <strain evidence="1 2">DSM 18941</strain>
    </source>
</reference>
<dbReference type="PATRIC" id="fig|405446.3.peg.2535"/>
<dbReference type="Proteomes" id="UP000051863">
    <property type="component" value="Unassembled WGS sequence"/>
</dbReference>
<dbReference type="RefSeq" id="WP_057626453.1">
    <property type="nucleotide sequence ID" value="NZ_LDJJ01000005.1"/>
</dbReference>